<name>A0ABR9SKA5_9BURK</name>
<evidence type="ECO:0000313" key="2">
    <source>
        <dbReference type="Proteomes" id="UP000715965"/>
    </source>
</evidence>
<evidence type="ECO:0000313" key="1">
    <source>
        <dbReference type="EMBL" id="MBE7942680.1"/>
    </source>
</evidence>
<keyword evidence="2" id="KW-1185">Reference proteome</keyword>
<dbReference type="RefSeq" id="WP_193782228.1">
    <property type="nucleotide sequence ID" value="NZ_JADDOJ010000122.1"/>
</dbReference>
<dbReference type="Pfam" id="PF05159">
    <property type="entry name" value="Capsule_synth"/>
    <property type="match status" value="1"/>
</dbReference>
<gene>
    <name evidence="1" type="ORF">IM725_19090</name>
</gene>
<dbReference type="InterPro" id="IPR007833">
    <property type="entry name" value="Capsule_polysaccharide_synth"/>
</dbReference>
<protein>
    <submittedName>
        <fullName evidence="1">Capsular biosynthesis protein</fullName>
    </submittedName>
</protein>
<sequence length="322" mass="36523">MALFGQSRHHHKVARIVLQDLGIPVVVFEEGYFRPGFATMELGGVNGYSTTLDRYVWLPPFSGAQPPAPDSTPHHFVKMAVHATRHYVELYRGRAAFPHYAHHRSTDLGEYATYWIRSWTRKAFRHRADLRYQKILFRSGQPYYFVPLQLESDSQLTAHSSFASNQEFASEVIRSFASHAPADTHLIFKQHPHSRGGHSLADYIRDLARSHGVERRIFHISEGDTPDLAEHSMGTVLINSTVGLQAIERRASLMVMGDALYNRVGLAFQGTLDAFWCAGFRPDQDTARNFLAQLKSLTQVPVSLYGQYESPLRWNQILKGVS</sequence>
<organism evidence="1 2">
    <name type="scientific">Ramlibacter aquaticus</name>
    <dbReference type="NCBI Taxonomy" id="2780094"/>
    <lineage>
        <taxon>Bacteria</taxon>
        <taxon>Pseudomonadati</taxon>
        <taxon>Pseudomonadota</taxon>
        <taxon>Betaproteobacteria</taxon>
        <taxon>Burkholderiales</taxon>
        <taxon>Comamonadaceae</taxon>
        <taxon>Ramlibacter</taxon>
    </lineage>
</organism>
<proteinExistence type="predicted"/>
<comment type="caution">
    <text evidence="1">The sequence shown here is derived from an EMBL/GenBank/DDBJ whole genome shotgun (WGS) entry which is preliminary data.</text>
</comment>
<dbReference type="CDD" id="cd16441">
    <property type="entry name" value="beta_Kdo_transferase_KpsS"/>
    <property type="match status" value="1"/>
</dbReference>
<reference evidence="1 2" key="1">
    <citation type="submission" date="2020-10" db="EMBL/GenBank/DDBJ databases">
        <title>Draft genome of Ramlibacter aquaticus LMG 30558.</title>
        <authorList>
            <person name="Props R."/>
        </authorList>
    </citation>
    <scope>NUCLEOTIDE SEQUENCE [LARGE SCALE GENOMIC DNA]</scope>
    <source>
        <strain evidence="1 2">LMG 30558</strain>
    </source>
</reference>
<dbReference type="EMBL" id="JADDOJ010000122">
    <property type="protein sequence ID" value="MBE7942680.1"/>
    <property type="molecule type" value="Genomic_DNA"/>
</dbReference>
<dbReference type="Proteomes" id="UP000715965">
    <property type="component" value="Unassembled WGS sequence"/>
</dbReference>
<accession>A0ABR9SKA5</accession>